<feature type="domain" description="Protein FecR C-terminal" evidence="3">
    <location>
        <begin position="310"/>
        <end position="376"/>
    </location>
</feature>
<dbReference type="EMBL" id="CP003349">
    <property type="protein sequence ID" value="AFD06096.1"/>
    <property type="molecule type" value="Genomic_DNA"/>
</dbReference>
<dbReference type="Pfam" id="PF04773">
    <property type="entry name" value="FecR"/>
    <property type="match status" value="1"/>
</dbReference>
<dbReference type="Gene3D" id="3.55.50.30">
    <property type="match status" value="1"/>
</dbReference>
<dbReference type="HOGENOM" id="CLU_050192_1_0_10"/>
<dbReference type="OrthoDB" id="649666at2"/>
<gene>
    <name evidence="4" type="ordered locus">Solca_0985</name>
</gene>
<dbReference type="AlphaFoldDB" id="H8KPY7"/>
<evidence type="ECO:0000313" key="4">
    <source>
        <dbReference type="EMBL" id="AFD06096.1"/>
    </source>
</evidence>
<dbReference type="Proteomes" id="UP000007590">
    <property type="component" value="Chromosome"/>
</dbReference>
<keyword evidence="1" id="KW-0472">Membrane</keyword>
<feature type="domain" description="FecR protein" evidence="2">
    <location>
        <begin position="167"/>
        <end position="260"/>
    </location>
</feature>
<feature type="transmembrane region" description="Helical" evidence="1">
    <location>
        <begin position="69"/>
        <end position="90"/>
    </location>
</feature>
<reference evidence="4" key="1">
    <citation type="submission" date="2012-02" db="EMBL/GenBank/DDBJ databases">
        <title>The complete genome of Solitalea canadensis DSM 3403.</title>
        <authorList>
            <consortium name="US DOE Joint Genome Institute (JGI-PGF)"/>
            <person name="Lucas S."/>
            <person name="Copeland A."/>
            <person name="Lapidus A."/>
            <person name="Glavina del Rio T."/>
            <person name="Dalin E."/>
            <person name="Tice H."/>
            <person name="Bruce D."/>
            <person name="Goodwin L."/>
            <person name="Pitluck S."/>
            <person name="Peters L."/>
            <person name="Ovchinnikova G."/>
            <person name="Lu M."/>
            <person name="Kyrpides N."/>
            <person name="Mavromatis K."/>
            <person name="Ivanova N."/>
            <person name="Brettin T."/>
            <person name="Detter J.C."/>
            <person name="Han C."/>
            <person name="Larimer F."/>
            <person name="Land M."/>
            <person name="Hauser L."/>
            <person name="Markowitz V."/>
            <person name="Cheng J.-F."/>
            <person name="Hugenholtz P."/>
            <person name="Woyke T."/>
            <person name="Wu D."/>
            <person name="Spring S."/>
            <person name="Schroeder M."/>
            <person name="Kopitz M."/>
            <person name="Brambilla E."/>
            <person name="Klenk H.-P."/>
            <person name="Eisen J.A."/>
        </authorList>
    </citation>
    <scope>NUCLEOTIDE SEQUENCE</scope>
    <source>
        <strain evidence="4">DSM 3403</strain>
    </source>
</reference>
<accession>H8KPY7</accession>
<dbReference type="GO" id="GO:0016989">
    <property type="term" value="F:sigma factor antagonist activity"/>
    <property type="evidence" value="ECO:0007669"/>
    <property type="project" value="TreeGrafter"/>
</dbReference>
<dbReference type="PANTHER" id="PTHR30273">
    <property type="entry name" value="PERIPLASMIC SIGNAL SENSOR AND SIGMA FACTOR ACTIVATOR FECR-RELATED"/>
    <property type="match status" value="1"/>
</dbReference>
<dbReference type="Pfam" id="PF16344">
    <property type="entry name" value="FecR_C"/>
    <property type="match status" value="1"/>
</dbReference>
<dbReference type="STRING" id="929556.Solca_0985"/>
<protein>
    <submittedName>
        <fullName evidence="4">Fe2+-dicitrate sensor, membrane component</fullName>
    </submittedName>
</protein>
<evidence type="ECO:0000256" key="1">
    <source>
        <dbReference type="SAM" id="Phobius"/>
    </source>
</evidence>
<dbReference type="InterPro" id="IPR032508">
    <property type="entry name" value="FecR_C"/>
</dbReference>
<dbReference type="PANTHER" id="PTHR30273:SF2">
    <property type="entry name" value="PROTEIN FECR"/>
    <property type="match status" value="1"/>
</dbReference>
<keyword evidence="5" id="KW-1185">Reference proteome</keyword>
<dbReference type="PIRSF" id="PIRSF018266">
    <property type="entry name" value="FecR"/>
    <property type="match status" value="1"/>
</dbReference>
<evidence type="ECO:0000313" key="5">
    <source>
        <dbReference type="Proteomes" id="UP000007590"/>
    </source>
</evidence>
<organism evidence="4 5">
    <name type="scientific">Solitalea canadensis (strain ATCC 29591 / DSM 3403 / JCM 21819 / LMG 8368 / NBRC 15130 / NCIMB 12057 / USAM 9D)</name>
    <name type="common">Flexibacter canadensis</name>
    <dbReference type="NCBI Taxonomy" id="929556"/>
    <lineage>
        <taxon>Bacteria</taxon>
        <taxon>Pseudomonadati</taxon>
        <taxon>Bacteroidota</taxon>
        <taxon>Sphingobacteriia</taxon>
        <taxon>Sphingobacteriales</taxon>
        <taxon>Sphingobacteriaceae</taxon>
        <taxon>Solitalea</taxon>
    </lineage>
</organism>
<evidence type="ECO:0000259" key="2">
    <source>
        <dbReference type="Pfam" id="PF04773"/>
    </source>
</evidence>
<dbReference type="RefSeq" id="WP_014679324.1">
    <property type="nucleotide sequence ID" value="NC_017770.1"/>
</dbReference>
<dbReference type="KEGG" id="scn:Solca_0985"/>
<evidence type="ECO:0000259" key="3">
    <source>
        <dbReference type="Pfam" id="PF16344"/>
    </source>
</evidence>
<dbReference type="FunFam" id="2.60.120.1440:FF:000001">
    <property type="entry name" value="Putative anti-sigma factor"/>
    <property type="match status" value="1"/>
</dbReference>
<dbReference type="InterPro" id="IPR006860">
    <property type="entry name" value="FecR"/>
</dbReference>
<proteinExistence type="predicted"/>
<dbReference type="InterPro" id="IPR012373">
    <property type="entry name" value="Ferrdict_sens_TM"/>
</dbReference>
<dbReference type="eggNOG" id="COG3712">
    <property type="taxonomic scope" value="Bacteria"/>
</dbReference>
<keyword evidence="1" id="KW-1133">Transmembrane helix</keyword>
<sequence>MDVKQVEEIVNRYNRGEASAEEARLLELWYAQALKTPLQEEEEIDYAELNQEMWRNIQMATKRDKIRWLWKKIAIAATIVCCLGLGWHFFRNSDSSLGPEKSVEVINAGQNNATLLLTNGKRLVLRDLKNESEVRLSGASITKTADGKLIYKSTGLNSAETVSMNTLITVYGEQYQIILPDGTKVWLNAASSLHFPSYFSGPNREVVLEGEAYFEVQKEKGKPFIVRTKNQEIKVLGTHFNVNCYEDELSTTTTLLEGKVSISAKLGSREGGKSIVLVPGQQSKLQNGDNRIVVAATDPSAAIAWKEGFFQFENDDIKTVMRQLSRWYNISVAYTGEIPDERFSGKVYRNMSLDKALEVLSFSAIHFQIEGRKITINYNQPK</sequence>
<keyword evidence="1" id="KW-0812">Transmembrane</keyword>
<dbReference type="Gene3D" id="2.60.120.1440">
    <property type="match status" value="1"/>
</dbReference>
<name>H8KPY7_SOLCM</name>